<gene>
    <name evidence="8" type="ORF">LARV_02914</name>
</gene>
<dbReference type="AlphaFoldDB" id="A0A0S7BHJ2"/>
<feature type="transmembrane region" description="Helical" evidence="6">
    <location>
        <begin position="225"/>
        <end position="241"/>
    </location>
</feature>
<evidence type="ECO:0000259" key="7">
    <source>
        <dbReference type="Pfam" id="PF00905"/>
    </source>
</evidence>
<feature type="transmembrane region" description="Helical" evidence="6">
    <location>
        <begin position="201"/>
        <end position="219"/>
    </location>
</feature>
<evidence type="ECO:0000256" key="5">
    <source>
        <dbReference type="ARBA" id="ARBA00023136"/>
    </source>
</evidence>
<dbReference type="Pfam" id="PF00905">
    <property type="entry name" value="Transpeptidase"/>
    <property type="match status" value="1"/>
</dbReference>
<keyword evidence="8" id="KW-0132">Cell division</keyword>
<dbReference type="InterPro" id="IPR001182">
    <property type="entry name" value="FtsW/RodA"/>
</dbReference>
<dbReference type="STRING" id="360412.LARV_02914"/>
<name>A0A0S7BHJ2_9CHLR</name>
<feature type="transmembrane region" description="Helical" evidence="6">
    <location>
        <begin position="137"/>
        <end position="158"/>
    </location>
</feature>
<dbReference type="Gene3D" id="3.90.1310.10">
    <property type="entry name" value="Penicillin-binding protein 2a (Domain 2)"/>
    <property type="match status" value="1"/>
</dbReference>
<feature type="transmembrane region" description="Helical" evidence="6">
    <location>
        <begin position="164"/>
        <end position="189"/>
    </location>
</feature>
<evidence type="ECO:0000313" key="9">
    <source>
        <dbReference type="Proteomes" id="UP000055060"/>
    </source>
</evidence>
<dbReference type="RefSeq" id="WP_152031811.1">
    <property type="nucleotide sequence ID" value="NZ_DF967972.1"/>
</dbReference>
<feature type="transmembrane region" description="Helical" evidence="6">
    <location>
        <begin position="108"/>
        <end position="125"/>
    </location>
</feature>
<dbReference type="GO" id="GO:0032153">
    <property type="term" value="C:cell division site"/>
    <property type="evidence" value="ECO:0007669"/>
    <property type="project" value="TreeGrafter"/>
</dbReference>
<dbReference type="Proteomes" id="UP000055060">
    <property type="component" value="Unassembled WGS sequence"/>
</dbReference>
<dbReference type="PANTHER" id="PTHR30474">
    <property type="entry name" value="CELL CYCLE PROTEIN"/>
    <property type="match status" value="1"/>
</dbReference>
<evidence type="ECO:0000256" key="3">
    <source>
        <dbReference type="ARBA" id="ARBA00022960"/>
    </source>
</evidence>
<dbReference type="GO" id="GO:0005886">
    <property type="term" value="C:plasma membrane"/>
    <property type="evidence" value="ECO:0007669"/>
    <property type="project" value="TreeGrafter"/>
</dbReference>
<dbReference type="InterPro" id="IPR012338">
    <property type="entry name" value="Beta-lactam/transpept-like"/>
</dbReference>
<comment type="subcellular location">
    <subcellularLocation>
        <location evidence="1">Membrane</location>
        <topology evidence="1">Multi-pass membrane protein</topology>
    </subcellularLocation>
</comment>
<reference evidence="8" key="1">
    <citation type="submission" date="2015-07" db="EMBL/GenBank/DDBJ databases">
        <title>Draft Genome Sequences of Anaerolinea thermolimosa IMO-1, Bellilinea caldifistulae GOMI-1, Leptolinea tardivitalis YMTK-2, Levilinea saccharolytica KIBI-1,Longilinea arvoryzae KOME-1, Previously Described as Members of the Anaerolineaceae (Chloroflexi).</title>
        <authorList>
            <person name="Sekiguchi Y."/>
            <person name="Ohashi A."/>
            <person name="Matsuura N."/>
            <person name="Tourlousse M.D."/>
        </authorList>
    </citation>
    <scope>NUCLEOTIDE SEQUENCE [LARGE SCALE GENOMIC DNA]</scope>
    <source>
        <strain evidence="8">KOME-1</strain>
    </source>
</reference>
<keyword evidence="4 6" id="KW-1133">Transmembrane helix</keyword>
<evidence type="ECO:0000256" key="6">
    <source>
        <dbReference type="SAM" id="Phobius"/>
    </source>
</evidence>
<keyword evidence="2 6" id="KW-0812">Transmembrane</keyword>
<keyword evidence="8" id="KW-0131">Cell cycle</keyword>
<dbReference type="PANTHER" id="PTHR30474:SF3">
    <property type="entry name" value="PEPTIDOGLYCAN GLYCOSYLTRANSFERASE RODA"/>
    <property type="match status" value="1"/>
</dbReference>
<feature type="transmembrane region" description="Helical" evidence="6">
    <location>
        <begin position="20"/>
        <end position="39"/>
    </location>
</feature>
<dbReference type="GO" id="GO:0051301">
    <property type="term" value="P:cell division"/>
    <property type="evidence" value="ECO:0007669"/>
    <property type="project" value="UniProtKB-KW"/>
</dbReference>
<feature type="transmembrane region" description="Helical" evidence="6">
    <location>
        <begin position="248"/>
        <end position="272"/>
    </location>
</feature>
<keyword evidence="3" id="KW-0133">Cell shape</keyword>
<sequence length="870" mass="92820">MNLLFPVSPLQKDRVQSRLFSIAALVLIAYAAALTLSPAVRLHSWAVSYRWQHWAGVVVWLAGFSLLHRILMRRAPDRDPYIVPIASVLVGLGILTIWRLNINLGERQTVWLGLAILGFAIGLRYPQILSLLRKYKYLWAVGGLIITGLTFFFGTYPGGVGPRLWLGCCGVYFQPSEVLKLFLIVYLAAYLADRTTFDQGLLQLLAPTLIVASAALILLVAQRDLGTASLFIVLYTLMVYLTSSRKRVLIIGAVLLAFAGIMGYLTISVIHVRVDAWLNPWLDPSGKSFQIVQSLISVAAGGVFGRGPGLGSPSVVPVAFSDFIFTAIGEELGLTGTLAILMLVGLLTIRGLLISIHASNNYQRFLAAGISFYLALQTILIVGGNIRLLPLTGVTLPFTSYGGSSLLTSFLALLLLTLISNQPDEEISPSFSSKAYLVTSDFLLISLLVLGLGNGYWSFIKSGDLQTRADNPRPAINDRYALRGSLLDRHNEPLAVTQGEPGSLTRRLLYPDLGPTIGYNDPLYGQSGLEASLDDYLRGIDGTPASMVWASQLLSGQPPKGLDVRLSLDASIQSTADRLLTDNKGALVLINSSTGEILALSSHPGFDPNTLEEHWTELNADPSAPFVNRVTQGVYPPGTALGPFLLANRLNKSSLPAVPTELSVGSSLCATNPGATLTWGSIIRSGCPAGMLTLLNQSSSAQTIELYDKLRFSVQPEIPLPVSPAASLPTAATLEANPLNPAGWQITPLQMALAAATLSSGGKLPAPRLASAVDTPSQGWVILTAGAATNALASPGTVQAAEQLARNDSPVWEAYGIGSNDTSTASWYLAGTLPDWQGTPLTLVVVLEGEDSKAAGEIGFTVLQAAMQPD</sequence>
<keyword evidence="9" id="KW-1185">Reference proteome</keyword>
<feature type="transmembrane region" description="Helical" evidence="6">
    <location>
        <begin position="435"/>
        <end position="457"/>
    </location>
</feature>
<feature type="transmembrane region" description="Helical" evidence="6">
    <location>
        <begin position="51"/>
        <end position="70"/>
    </location>
</feature>
<keyword evidence="5 6" id="KW-0472">Membrane</keyword>
<organism evidence="8">
    <name type="scientific">Longilinea arvoryzae</name>
    <dbReference type="NCBI Taxonomy" id="360412"/>
    <lineage>
        <taxon>Bacteria</taxon>
        <taxon>Bacillati</taxon>
        <taxon>Chloroflexota</taxon>
        <taxon>Anaerolineae</taxon>
        <taxon>Anaerolineales</taxon>
        <taxon>Anaerolineaceae</taxon>
        <taxon>Longilinea</taxon>
    </lineage>
</organism>
<evidence type="ECO:0000256" key="4">
    <source>
        <dbReference type="ARBA" id="ARBA00022989"/>
    </source>
</evidence>
<dbReference type="GO" id="GO:0015648">
    <property type="term" value="F:lipid-linked peptidoglycan transporter activity"/>
    <property type="evidence" value="ECO:0007669"/>
    <property type="project" value="TreeGrafter"/>
</dbReference>
<dbReference type="GO" id="GO:0008360">
    <property type="term" value="P:regulation of cell shape"/>
    <property type="evidence" value="ECO:0007669"/>
    <property type="project" value="UniProtKB-KW"/>
</dbReference>
<dbReference type="OrthoDB" id="9812661at2"/>
<evidence type="ECO:0000313" key="8">
    <source>
        <dbReference type="EMBL" id="GAP15133.1"/>
    </source>
</evidence>
<accession>A0A0S7BHJ2</accession>
<dbReference type="Pfam" id="PF01098">
    <property type="entry name" value="FTSW_RODA_SPOVE"/>
    <property type="match status" value="1"/>
</dbReference>
<dbReference type="EMBL" id="DF967972">
    <property type="protein sequence ID" value="GAP15133.1"/>
    <property type="molecule type" value="Genomic_DNA"/>
</dbReference>
<dbReference type="SUPFAM" id="SSF56601">
    <property type="entry name" value="beta-lactamase/transpeptidase-like"/>
    <property type="match status" value="1"/>
</dbReference>
<feature type="transmembrane region" description="Helical" evidence="6">
    <location>
        <begin position="82"/>
        <end position="102"/>
    </location>
</feature>
<protein>
    <submittedName>
        <fullName evidence="8">Bacterial cell division membrane protein</fullName>
    </submittedName>
</protein>
<evidence type="ECO:0000256" key="1">
    <source>
        <dbReference type="ARBA" id="ARBA00004141"/>
    </source>
</evidence>
<proteinExistence type="predicted"/>
<dbReference type="InterPro" id="IPR001460">
    <property type="entry name" value="PCN-bd_Tpept"/>
</dbReference>
<feature type="domain" description="Penicillin-binding protein transpeptidase" evidence="7">
    <location>
        <begin position="585"/>
        <end position="774"/>
    </location>
</feature>
<feature type="transmembrane region" description="Helical" evidence="6">
    <location>
        <begin position="365"/>
        <end position="386"/>
    </location>
</feature>
<feature type="transmembrane region" description="Helical" evidence="6">
    <location>
        <begin position="398"/>
        <end position="419"/>
    </location>
</feature>
<evidence type="ECO:0000256" key="2">
    <source>
        <dbReference type="ARBA" id="ARBA00022692"/>
    </source>
</evidence>
<dbReference type="Gene3D" id="3.40.710.10">
    <property type="entry name" value="DD-peptidase/beta-lactamase superfamily"/>
    <property type="match status" value="1"/>
</dbReference>
<dbReference type="GO" id="GO:0008658">
    <property type="term" value="F:penicillin binding"/>
    <property type="evidence" value="ECO:0007669"/>
    <property type="project" value="InterPro"/>
</dbReference>
<feature type="transmembrane region" description="Helical" evidence="6">
    <location>
        <begin position="332"/>
        <end position="353"/>
    </location>
</feature>